<dbReference type="PANTHER" id="PTHR46018">
    <property type="entry name" value="ZINC PHOSPHODIESTERASE ELAC PROTEIN 1"/>
    <property type="match status" value="1"/>
</dbReference>
<evidence type="ECO:0000313" key="2">
    <source>
        <dbReference type="Proteomes" id="UP000236182"/>
    </source>
</evidence>
<gene>
    <name evidence="1" type="ORF">C1638_017015</name>
</gene>
<dbReference type="EMBL" id="PPEI02000005">
    <property type="protein sequence ID" value="PWN62202.1"/>
    <property type="molecule type" value="Genomic_DNA"/>
</dbReference>
<keyword evidence="2" id="KW-1185">Reference proteome</keyword>
<dbReference type="Proteomes" id="UP000236182">
    <property type="component" value="Unassembled WGS sequence"/>
</dbReference>
<dbReference type="InterPro" id="IPR036866">
    <property type="entry name" value="RibonucZ/Hydroxyglut_hydro"/>
</dbReference>
<reference evidence="1" key="1">
    <citation type="submission" date="2018-04" db="EMBL/GenBank/DDBJ databases">
        <title>Draft Genome Sequences of Chryseobacterium lactis NCTC11390T isolated from milk, Chryseobacterium oncorhynchi 701B-08T from rainbow trout, and Chryseobacterium viscerum 687B-08T from diseased fish.</title>
        <authorList>
            <person name="Jeong J.-J."/>
            <person name="Lee Y.J."/>
            <person name="Pathiraja D."/>
            <person name="Park B."/>
            <person name="Choi I.-G."/>
            <person name="Kim K.D."/>
        </authorList>
    </citation>
    <scope>NUCLEOTIDE SEQUENCE [LARGE SCALE GENOMIC DNA]</scope>
    <source>
        <strain evidence="1">701B-08</strain>
    </source>
</reference>
<comment type="caution">
    <text evidence="1">The sequence shown here is derived from an EMBL/GenBank/DDBJ whole genome shotgun (WGS) entry which is preliminary data.</text>
</comment>
<dbReference type="PANTHER" id="PTHR46018:SF2">
    <property type="entry name" value="ZINC PHOSPHODIESTERASE ELAC PROTEIN 1"/>
    <property type="match status" value="1"/>
</dbReference>
<evidence type="ECO:0000313" key="1">
    <source>
        <dbReference type="EMBL" id="PWN62202.1"/>
    </source>
</evidence>
<organism evidence="1 2">
    <name type="scientific">Chryseobacterium oncorhynchi</name>
    <dbReference type="NCBI Taxonomy" id="741074"/>
    <lineage>
        <taxon>Bacteria</taxon>
        <taxon>Pseudomonadati</taxon>
        <taxon>Bacteroidota</taxon>
        <taxon>Flavobacteriia</taxon>
        <taxon>Flavobacteriales</taxon>
        <taxon>Weeksellaceae</taxon>
        <taxon>Chryseobacterium group</taxon>
        <taxon>Chryseobacterium</taxon>
    </lineage>
</organism>
<dbReference type="SUPFAM" id="SSF56281">
    <property type="entry name" value="Metallo-hydrolase/oxidoreductase"/>
    <property type="match status" value="1"/>
</dbReference>
<proteinExistence type="predicted"/>
<protein>
    <submittedName>
        <fullName evidence="1">Peptidase</fullName>
    </submittedName>
</protein>
<sequence>MLTRWFLKQEKMLQAEIKSLLKEDISILIKVPNSGKHYLCDCGEASLLTVKEVQSVSALFISHTHIDHFANFDGIFRHQMGSGEKVVICGPKNIHQHVEARLKSYTWNLIDENAIEYEIREIVSKEEINVYTLHPPYWNTEFIKTQNFLFEDEYVNVDFAILDHKTDSIAYLFKEKDTITFHEEASGFRKGKWISELKTAFENDDQEQQVEIENTVYKVSELSHLLTRNMGYKLGVIMDHAVDEDNYEKIRTVFKEADKVYIETFYKDLDQQFAKINYHSFASASGKIMNECKVKEAVPIHFSRRYMESDQQEIETAFYKAFRES</sequence>
<name>A0A316WL91_9FLAO</name>
<dbReference type="OrthoDB" id="9800940at2"/>
<dbReference type="GO" id="GO:0042781">
    <property type="term" value="F:3'-tRNA processing endoribonuclease activity"/>
    <property type="evidence" value="ECO:0007669"/>
    <property type="project" value="TreeGrafter"/>
</dbReference>
<accession>A0A316WL91</accession>
<dbReference type="Gene3D" id="3.60.15.10">
    <property type="entry name" value="Ribonuclease Z/Hydroxyacylglutathione hydrolase-like"/>
    <property type="match status" value="1"/>
</dbReference>
<dbReference type="AlphaFoldDB" id="A0A316WL91"/>